<sequence length="441" mass="46402">MSFIFPDNATKISEPIGTEKAFVARATDGKLFYILVSDLRKGLVIPEQLTAYATSQSLSYYATTASLSAYQEKLSSGLNIKTFGGQSILGSGDLPITGGGSSETKETILSKLGATAVTGSNSGDQDLSNLVTRVANKSLILDSEITRLAGVTNQDISGKADTSTVNAALLYKADLGPDLKLLPEQLPSYVDDVIEVQSMAYMPTIGEKGKIYVTIDNNWQYRWSGSVYVRLVASPGTTDEVPEGNTNKYFTNTRVLLNVLTDFAANAGHSAINATDRILTAFQKLAGSIADIYTQLGTKAPINNPTFTGTVSGVTKTHVGLPDADNTSDPNKPISIAGQAALNLKANIAPATTTSTVLTFSVDAICGSISTPVTGNITRSATGAIIGVVVLVIHNSGTAPTLDANFKKLTGSGNYVTGVINYIYCHYLSSTTITYCINQAS</sequence>
<keyword evidence="2" id="KW-1185">Reference proteome</keyword>
<dbReference type="RefSeq" id="WP_068404421.1">
    <property type="nucleotide sequence ID" value="NZ_CP014504.1"/>
</dbReference>
<accession>A0A127VI01</accession>
<gene>
    <name evidence="1" type="ORF">AY601_4059</name>
</gene>
<dbReference type="OrthoDB" id="8457242at2"/>
<evidence type="ECO:0000313" key="1">
    <source>
        <dbReference type="EMBL" id="AMQ00910.1"/>
    </source>
</evidence>
<dbReference type="PATRIC" id="fig|188932.3.peg.4215"/>
<evidence type="ECO:0000313" key="2">
    <source>
        <dbReference type="Proteomes" id="UP000071561"/>
    </source>
</evidence>
<dbReference type="EMBL" id="CP014504">
    <property type="protein sequence ID" value="AMQ00910.1"/>
    <property type="molecule type" value="Genomic_DNA"/>
</dbReference>
<dbReference type="Proteomes" id="UP000071561">
    <property type="component" value="Chromosome"/>
</dbReference>
<reference evidence="1 2" key="1">
    <citation type="submission" date="2016-03" db="EMBL/GenBank/DDBJ databases">
        <title>Complete genome sequence of Pedobacter cryoconitis PAMC 27485.</title>
        <authorList>
            <person name="Lee J."/>
            <person name="Kim O.-S."/>
        </authorList>
    </citation>
    <scope>NUCLEOTIDE SEQUENCE [LARGE SCALE GENOMIC DNA]</scope>
    <source>
        <strain evidence="1 2">PAMC 27485</strain>
    </source>
</reference>
<name>A0A127VI01_9SPHI</name>
<proteinExistence type="predicted"/>
<dbReference type="KEGG" id="pcm:AY601_4059"/>
<organism evidence="1 2">
    <name type="scientific">Pedobacter cryoconitis</name>
    <dbReference type="NCBI Taxonomy" id="188932"/>
    <lineage>
        <taxon>Bacteria</taxon>
        <taxon>Pseudomonadati</taxon>
        <taxon>Bacteroidota</taxon>
        <taxon>Sphingobacteriia</taxon>
        <taxon>Sphingobacteriales</taxon>
        <taxon>Sphingobacteriaceae</taxon>
        <taxon>Pedobacter</taxon>
    </lineage>
</organism>
<dbReference type="AlphaFoldDB" id="A0A127VI01"/>
<protein>
    <submittedName>
        <fullName evidence="1">Uncharacterized protein</fullName>
    </submittedName>
</protein>